<protein>
    <recommendedName>
        <fullName evidence="2">C-type lectin domain-containing protein</fullName>
    </recommendedName>
</protein>
<dbReference type="Proteomes" id="UP000271889">
    <property type="component" value="Unassembled WGS sequence"/>
</dbReference>
<evidence type="ECO:0000256" key="1">
    <source>
        <dbReference type="SAM" id="MobiDB-lite"/>
    </source>
</evidence>
<dbReference type="SUPFAM" id="SSF56436">
    <property type="entry name" value="C-type lectin-like"/>
    <property type="match status" value="1"/>
</dbReference>
<proteinExistence type="predicted"/>
<accession>A0A3P6RVE4</accession>
<dbReference type="InterPro" id="IPR016186">
    <property type="entry name" value="C-type_lectin-like/link_sf"/>
</dbReference>
<evidence type="ECO:0000313" key="4">
    <source>
        <dbReference type="Proteomes" id="UP000271889"/>
    </source>
</evidence>
<dbReference type="EMBL" id="UYRV01017666">
    <property type="protein sequence ID" value="VDK63507.1"/>
    <property type="molecule type" value="Genomic_DNA"/>
</dbReference>
<dbReference type="InterPro" id="IPR050111">
    <property type="entry name" value="C-type_lectin/snaclec_domain"/>
</dbReference>
<dbReference type="InterPro" id="IPR016187">
    <property type="entry name" value="CTDL_fold"/>
</dbReference>
<feature type="compositionally biased region" description="Basic and acidic residues" evidence="1">
    <location>
        <begin position="165"/>
        <end position="183"/>
    </location>
</feature>
<name>A0A3P6RVE4_CYLGO</name>
<dbReference type="CDD" id="cd00037">
    <property type="entry name" value="CLECT"/>
    <property type="match status" value="1"/>
</dbReference>
<evidence type="ECO:0000259" key="2">
    <source>
        <dbReference type="PROSITE" id="PS50041"/>
    </source>
</evidence>
<dbReference type="SMART" id="SM00034">
    <property type="entry name" value="CLECT"/>
    <property type="match status" value="1"/>
</dbReference>
<sequence length="346" mass="39982">MTLKNVLTANIKLRHDIRILRQEKVHIQAKPKQHSPRPVIVTRYQAKAKKHPSRSVNVIHHPKTVRPHAKPKIVRHPNISAHKRVQGKVRHPPPRKRVIKGCGCQARKKRHILSKTKYSEGESGTFHANPAANVDVDLRPKRGFAESLHVSEGFVHSRLRHTPSQRHDLRSRGSSAETKHSDSSHNSVSLAAAGSLQFDNWQVLGTCEYMLQVRKNARNYDNAEKDCQALDAHLVSIHSEPENNFIHKITSTGSRIEMFEDFVWIGLRMNSQNQWEWVDGSPLDYSKWAVNQPDHSDEKRCAQLYQGPANLTYVQDYHWNSFRCDRPMKYYVCKRCKRPARVRQHT</sequence>
<feature type="domain" description="C-type lectin" evidence="2">
    <location>
        <begin position="203"/>
        <end position="330"/>
    </location>
</feature>
<gene>
    <name evidence="3" type="ORF">CGOC_LOCUS5710</name>
</gene>
<dbReference type="PROSITE" id="PS50041">
    <property type="entry name" value="C_TYPE_LECTIN_2"/>
    <property type="match status" value="1"/>
</dbReference>
<feature type="region of interest" description="Disordered" evidence="1">
    <location>
        <begin position="156"/>
        <end position="186"/>
    </location>
</feature>
<dbReference type="PANTHER" id="PTHR22803">
    <property type="entry name" value="MANNOSE, PHOSPHOLIPASE, LECTIN RECEPTOR RELATED"/>
    <property type="match status" value="1"/>
</dbReference>
<dbReference type="Gene3D" id="3.10.100.10">
    <property type="entry name" value="Mannose-Binding Protein A, subunit A"/>
    <property type="match status" value="1"/>
</dbReference>
<reference evidence="3 4" key="1">
    <citation type="submission" date="2018-11" db="EMBL/GenBank/DDBJ databases">
        <authorList>
            <consortium name="Pathogen Informatics"/>
        </authorList>
    </citation>
    <scope>NUCLEOTIDE SEQUENCE [LARGE SCALE GENOMIC DNA]</scope>
</reference>
<organism evidence="3 4">
    <name type="scientific">Cylicostephanus goldi</name>
    <name type="common">Nematode worm</name>
    <dbReference type="NCBI Taxonomy" id="71465"/>
    <lineage>
        <taxon>Eukaryota</taxon>
        <taxon>Metazoa</taxon>
        <taxon>Ecdysozoa</taxon>
        <taxon>Nematoda</taxon>
        <taxon>Chromadorea</taxon>
        <taxon>Rhabditida</taxon>
        <taxon>Rhabditina</taxon>
        <taxon>Rhabditomorpha</taxon>
        <taxon>Strongyloidea</taxon>
        <taxon>Strongylidae</taxon>
        <taxon>Cylicostephanus</taxon>
    </lineage>
</organism>
<dbReference type="Pfam" id="PF00059">
    <property type="entry name" value="Lectin_C"/>
    <property type="match status" value="1"/>
</dbReference>
<dbReference type="AlphaFoldDB" id="A0A3P6RVE4"/>
<dbReference type="OrthoDB" id="5841082at2759"/>
<dbReference type="InterPro" id="IPR001304">
    <property type="entry name" value="C-type_lectin-like"/>
</dbReference>
<keyword evidence="4" id="KW-1185">Reference proteome</keyword>
<evidence type="ECO:0000313" key="3">
    <source>
        <dbReference type="EMBL" id="VDK63507.1"/>
    </source>
</evidence>